<sequence length="81" mass="9164">MLIGQLPVSLGSSFVCQLPEVFVGVRKTMRNGEVWHDWFGLNIIDLHLVGNLNRVFEYFGKVGKYTGHLLLTFEVFLLGVP</sequence>
<evidence type="ECO:0000313" key="1">
    <source>
        <dbReference type="EMBL" id="MPN00313.1"/>
    </source>
</evidence>
<reference evidence="1" key="1">
    <citation type="submission" date="2019-08" db="EMBL/GenBank/DDBJ databases">
        <authorList>
            <person name="Kucharzyk K."/>
            <person name="Murdoch R.W."/>
            <person name="Higgins S."/>
            <person name="Loffler F."/>
        </authorList>
    </citation>
    <scope>NUCLEOTIDE SEQUENCE</scope>
</reference>
<protein>
    <submittedName>
        <fullName evidence="1">Uncharacterized protein</fullName>
    </submittedName>
</protein>
<gene>
    <name evidence="1" type="ORF">SDC9_147507</name>
</gene>
<comment type="caution">
    <text evidence="1">The sequence shown here is derived from an EMBL/GenBank/DDBJ whole genome shotgun (WGS) entry which is preliminary data.</text>
</comment>
<accession>A0A645EI97</accession>
<proteinExistence type="predicted"/>
<dbReference type="AlphaFoldDB" id="A0A645EI97"/>
<organism evidence="1">
    <name type="scientific">bioreactor metagenome</name>
    <dbReference type="NCBI Taxonomy" id="1076179"/>
    <lineage>
        <taxon>unclassified sequences</taxon>
        <taxon>metagenomes</taxon>
        <taxon>ecological metagenomes</taxon>
    </lineage>
</organism>
<dbReference type="EMBL" id="VSSQ01046345">
    <property type="protein sequence ID" value="MPN00313.1"/>
    <property type="molecule type" value="Genomic_DNA"/>
</dbReference>
<name>A0A645EI97_9ZZZZ</name>